<dbReference type="HOGENOM" id="CLU_065950_2_0_0"/>
<gene>
    <name evidence="1" type="ordered locus">GAU_2255</name>
</gene>
<dbReference type="Gene3D" id="3.30.1930.10">
    <property type="entry name" value="capsid protein of prophage domain"/>
    <property type="match status" value="1"/>
</dbReference>
<dbReference type="KEGG" id="gau:GAU_2255"/>
<dbReference type="Pfam" id="PF03864">
    <property type="entry name" value="Phage_cap_E"/>
    <property type="match status" value="1"/>
</dbReference>
<organism evidence="1 2">
    <name type="scientific">Gemmatimonas aurantiaca (strain DSM 14586 / JCM 11422 / NBRC 100505 / T-27)</name>
    <dbReference type="NCBI Taxonomy" id="379066"/>
    <lineage>
        <taxon>Bacteria</taxon>
        <taxon>Pseudomonadati</taxon>
        <taxon>Gemmatimonadota</taxon>
        <taxon>Gemmatimonadia</taxon>
        <taxon>Gemmatimonadales</taxon>
        <taxon>Gemmatimonadaceae</taxon>
        <taxon>Gemmatimonas</taxon>
    </lineage>
</organism>
<name>C1AAP1_GEMAT</name>
<dbReference type="STRING" id="379066.GAU_2255"/>
<evidence type="ECO:0008006" key="3">
    <source>
        <dbReference type="Google" id="ProtNLM"/>
    </source>
</evidence>
<reference evidence="2" key="1">
    <citation type="submission" date="2006-03" db="EMBL/GenBank/DDBJ databases">
        <title>Complete genome sequence of Gemmatimonas aurantiaca T-27 that represents a novel phylum Gemmatimonadetes.</title>
        <authorList>
            <person name="Takasaki K."/>
            <person name="Ichikawa N."/>
            <person name="Miura H."/>
            <person name="Matsushita S."/>
            <person name="Watanabe Y."/>
            <person name="Oguchi A."/>
            <person name="Ankai A."/>
            <person name="Yashiro I."/>
            <person name="Takahashi M."/>
            <person name="Terui Y."/>
            <person name="Fukui S."/>
            <person name="Yokoyama H."/>
            <person name="Tanikawa S."/>
            <person name="Hanada S."/>
            <person name="Kamagata Y."/>
            <person name="Fujita N."/>
        </authorList>
    </citation>
    <scope>NUCLEOTIDE SEQUENCE [LARGE SCALE GENOMIC DNA]</scope>
    <source>
        <strain evidence="2">T-27 / DSM 14586 / JCM 11422 / NBRC 100505</strain>
    </source>
</reference>
<proteinExistence type="inferred from homology"/>
<dbReference type="Proteomes" id="UP000002209">
    <property type="component" value="Chromosome"/>
</dbReference>
<dbReference type="InterPro" id="IPR005564">
    <property type="entry name" value="Major_capsid_GpE"/>
</dbReference>
<sequence length="340" mass="38052">MYDTAELSQTINSLISLQNGLHKMFFSNVKTHKTETVVFDVKTKRRVTARYVHPRSPGKPRQLTGFRTDSFQPAYIKELTAFDPDRAFKRMAGESLMGTMSPQERVDAAIVEELTEHRDVIDRTLERQAVEGLRDAKVIISGEDYPTVEVDFGRDEDLSKAENTLTGGDRWGQTATADPLKTLRGRSRKLVQLSGSAGRHVVLESAGYDAFRSIPRIDDIFDTKDIKVGDLNFNEAQTEGLIYRGKADGFFFYTYDAWFEDENGEDQPALAEGEALMLGAVEGTTHYGAIKDFEAQFEPMPIFTKMKTEWNPSSLQVLSQSSPLVVPVRTNATCAMQVLG</sequence>
<dbReference type="AlphaFoldDB" id="C1AAP1"/>
<dbReference type="HAMAP" id="MF_04133">
    <property type="entry name" value="CAPSID_LAMBDA"/>
    <property type="match status" value="1"/>
</dbReference>
<keyword evidence="2" id="KW-1185">Reference proteome</keyword>
<protein>
    <recommendedName>
        <fullName evidence="3">Major capsid protein</fullName>
    </recommendedName>
</protein>
<dbReference type="EMBL" id="AP009153">
    <property type="protein sequence ID" value="BAH39297.1"/>
    <property type="molecule type" value="Genomic_DNA"/>
</dbReference>
<dbReference type="Gene3D" id="3.15.30.10">
    <property type="entry name" value="putative capsid protein of prophage domain like"/>
    <property type="match status" value="1"/>
</dbReference>
<dbReference type="eggNOG" id="ENOG502Z8WK">
    <property type="taxonomic scope" value="Bacteria"/>
</dbReference>
<evidence type="ECO:0000313" key="1">
    <source>
        <dbReference type="EMBL" id="BAH39297.1"/>
    </source>
</evidence>
<evidence type="ECO:0000313" key="2">
    <source>
        <dbReference type="Proteomes" id="UP000002209"/>
    </source>
</evidence>
<accession>C1AAP1</accession>